<evidence type="ECO:0000313" key="3">
    <source>
        <dbReference type="Proteomes" id="UP000287651"/>
    </source>
</evidence>
<dbReference type="EMBL" id="AMZH03009303">
    <property type="protein sequence ID" value="RRT57137.1"/>
    <property type="molecule type" value="Genomic_DNA"/>
</dbReference>
<evidence type="ECO:0000313" key="2">
    <source>
        <dbReference type="EMBL" id="RRT57137.1"/>
    </source>
</evidence>
<dbReference type="Proteomes" id="UP000287651">
    <property type="component" value="Unassembled WGS sequence"/>
</dbReference>
<protein>
    <submittedName>
        <fullName evidence="2">Uncharacterized protein</fullName>
    </submittedName>
</protein>
<organism evidence="2 3">
    <name type="scientific">Ensete ventricosum</name>
    <name type="common">Abyssinian banana</name>
    <name type="synonym">Musa ensete</name>
    <dbReference type="NCBI Taxonomy" id="4639"/>
    <lineage>
        <taxon>Eukaryota</taxon>
        <taxon>Viridiplantae</taxon>
        <taxon>Streptophyta</taxon>
        <taxon>Embryophyta</taxon>
        <taxon>Tracheophyta</taxon>
        <taxon>Spermatophyta</taxon>
        <taxon>Magnoliopsida</taxon>
        <taxon>Liliopsida</taxon>
        <taxon>Zingiberales</taxon>
        <taxon>Musaceae</taxon>
        <taxon>Ensete</taxon>
    </lineage>
</organism>
<comment type="caution">
    <text evidence="2">The sequence shown here is derived from an EMBL/GenBank/DDBJ whole genome shotgun (WGS) entry which is preliminary data.</text>
</comment>
<proteinExistence type="predicted"/>
<sequence>MRDRSRVVCRAHCVSPESVLCTRATLILRWLLAVVVWVGNFDPFASQPAFPAAISSNVDLFDVPNTGLPSETKASSTVNIESFDPFAAIPINSFDGSDPFGTFAYAKPVTTEPSQNYANTTKNNLDEDSAFGDFTSHTEQTLPEPSQHSSKGSLNNLKTPLTVSAPAARKDNFQVKSGVWADCLSRGLIDLNISAREFLYIQLLS</sequence>
<gene>
    <name evidence="2" type="ORF">B296_00047427</name>
</gene>
<evidence type="ECO:0000256" key="1">
    <source>
        <dbReference type="SAM" id="MobiDB-lite"/>
    </source>
</evidence>
<feature type="compositionally biased region" description="Polar residues" evidence="1">
    <location>
        <begin position="135"/>
        <end position="158"/>
    </location>
</feature>
<accession>A0A426YZG7</accession>
<feature type="region of interest" description="Disordered" evidence="1">
    <location>
        <begin position="128"/>
        <end position="158"/>
    </location>
</feature>
<reference evidence="2 3" key="1">
    <citation type="journal article" date="2014" name="Agronomy (Basel)">
        <title>A Draft Genome Sequence for Ensete ventricosum, the Drought-Tolerant Tree Against Hunger.</title>
        <authorList>
            <person name="Harrison J."/>
            <person name="Moore K.A."/>
            <person name="Paszkiewicz K."/>
            <person name="Jones T."/>
            <person name="Grant M."/>
            <person name="Ambacheew D."/>
            <person name="Muzemil S."/>
            <person name="Studholme D.J."/>
        </authorList>
    </citation>
    <scope>NUCLEOTIDE SEQUENCE [LARGE SCALE GENOMIC DNA]</scope>
</reference>
<name>A0A426YZG7_ENSVE</name>
<dbReference type="AlphaFoldDB" id="A0A426YZG7"/>